<evidence type="ECO:0000256" key="1">
    <source>
        <dbReference type="SAM" id="MobiDB-lite"/>
    </source>
</evidence>
<comment type="caution">
    <text evidence="2">The sequence shown here is derived from an EMBL/GenBank/DDBJ whole genome shotgun (WGS) entry which is preliminary data.</text>
</comment>
<proteinExistence type="predicted"/>
<feature type="region of interest" description="Disordered" evidence="1">
    <location>
        <begin position="85"/>
        <end position="113"/>
    </location>
</feature>
<evidence type="ECO:0000313" key="2">
    <source>
        <dbReference type="EMBL" id="MDX8475447.1"/>
    </source>
</evidence>
<dbReference type="Proteomes" id="UP001271780">
    <property type="component" value="Unassembled WGS sequence"/>
</dbReference>
<protein>
    <submittedName>
        <fullName evidence="2">Uncharacterized protein</fullName>
    </submittedName>
</protein>
<reference evidence="2 3" key="1">
    <citation type="submission" date="2023-08" db="EMBL/GenBank/DDBJ databases">
        <title>Implementing the SeqCode for naming new Mesorhizobium species isolated from Vachellia karroo root nodules.</title>
        <authorList>
            <person name="Van Lill M."/>
        </authorList>
    </citation>
    <scope>NUCLEOTIDE SEQUENCE [LARGE SCALE GENOMIC DNA]</scope>
    <source>
        <strain evidence="2 3">VK23A</strain>
    </source>
</reference>
<gene>
    <name evidence="2" type="ORF">RFM27_25515</name>
</gene>
<evidence type="ECO:0000313" key="3">
    <source>
        <dbReference type="Proteomes" id="UP001271780"/>
    </source>
</evidence>
<keyword evidence="3" id="KW-1185">Reference proteome</keyword>
<sequence length="113" mass="12427">MKTFTQSQLQAIADAFGEAADGLTGLEIGHLLATVKIADTVSPMTKRHRSYNAFANDQNKRGARTHIIAFIRKAMKPERFAREAERIEPHGTSFKPKQTAGCETASRSKEVPA</sequence>
<dbReference type="EMBL" id="JAVIIZ010000019">
    <property type="protein sequence ID" value="MDX8475447.1"/>
    <property type="molecule type" value="Genomic_DNA"/>
</dbReference>
<dbReference type="RefSeq" id="WP_320223105.1">
    <property type="nucleotide sequence ID" value="NZ_JAVIIX010000018.1"/>
</dbReference>
<name>A0ABU4XPB0_9HYPH</name>
<organism evidence="2 3">
    <name type="scientific">Mesorhizobium dulcispinae</name>
    <dbReference type="NCBI Taxonomy" id="3072316"/>
    <lineage>
        <taxon>Bacteria</taxon>
        <taxon>Pseudomonadati</taxon>
        <taxon>Pseudomonadota</taxon>
        <taxon>Alphaproteobacteria</taxon>
        <taxon>Hyphomicrobiales</taxon>
        <taxon>Phyllobacteriaceae</taxon>
        <taxon>Mesorhizobium</taxon>
    </lineage>
</organism>
<accession>A0ABU4XPB0</accession>